<keyword evidence="5" id="KW-0479">Metal-binding</keyword>
<dbReference type="Pfam" id="PF02806">
    <property type="entry name" value="Alpha-amylase_C"/>
    <property type="match status" value="1"/>
</dbReference>
<feature type="compositionally biased region" description="Polar residues" evidence="10">
    <location>
        <begin position="11"/>
        <end position="22"/>
    </location>
</feature>
<dbReference type="GO" id="GO:0046872">
    <property type="term" value="F:metal ion binding"/>
    <property type="evidence" value="ECO:0007669"/>
    <property type="project" value="UniProtKB-KW"/>
</dbReference>
<dbReference type="SMART" id="SM00642">
    <property type="entry name" value="Aamy"/>
    <property type="match status" value="1"/>
</dbReference>
<dbReference type="InterPro" id="IPR013784">
    <property type="entry name" value="Carb-bd-like_fold"/>
</dbReference>
<dbReference type="Pfam" id="PF00128">
    <property type="entry name" value="Alpha-amylase"/>
    <property type="match status" value="1"/>
</dbReference>
<dbReference type="InterPro" id="IPR006046">
    <property type="entry name" value="Alpha_amylase"/>
</dbReference>
<sequence>MIMVDRFDDANTANNNPPESPNLFDSTRTNWRAYWGGDLQGVERRLAYLQDMGIRGIWLSPVVDNINVFAHINQTGYHGFWARDFKRIEERFGDSTVGHWIVYSNLINSASARGIGIIKDFAPNHTSPRGTGEFGVLFDNGVFVTDHRQDATRASLNTVTKSQENIFRHNGGVANWNNRWEIRYRELFDLADLNQHNNWVDRYLKDSLGLYLDRGISGIRIDASKHMDQGWLKTLADFTYARRNVFIMHEWYQRFGDEMYWDLTHFDNNDGMHALNIPLAYVIRDVFAHRTQTMRNLEAAVTRQATDFNWNQKLVNFVDSHDKPRFLSIRNDRVAFRQALAFILTAPGIPLIYYGNEQYLHNDGVNEAGQVGGDPFNRPMMASWDTTTAAFRLIRSLAGLRQTNEALRYGLTTTRHLTDDVYVFERRFFNDVVLVAINRGVATTASNVPTALPNGTYADHLGGLMGGTSISVSGGRIASMSLPATSVAVWHFNSTPNAPWLGSIDPTIGRAGNRVRIAGRGFGTAAGRVTLTNGTVSWVATVNSWSDDFVEFSVPAGITAALNTRNVDVFITTAAGTHSNRVAFGILSERQVPVVFRVENTIGMTLATVAGQHLFLTGSVPELSNWSDRSSIAVGPMLCPDWPAWFTMASVPASRTIEFKHIRSTLGGTGIWETGAPIIPFLLSIGNFGNCAGQERMPFH</sequence>
<evidence type="ECO:0000256" key="7">
    <source>
        <dbReference type="ARBA" id="ARBA00022837"/>
    </source>
</evidence>
<feature type="domain" description="CBM20" evidence="11">
    <location>
        <begin position="586"/>
        <end position="700"/>
    </location>
</feature>
<feature type="region of interest" description="Disordered" evidence="10">
    <location>
        <begin position="1"/>
        <end position="22"/>
    </location>
</feature>
<dbReference type="Pfam" id="PF00686">
    <property type="entry name" value="CBM_20"/>
    <property type="match status" value="1"/>
</dbReference>
<evidence type="ECO:0000256" key="2">
    <source>
        <dbReference type="ARBA" id="ARBA00001913"/>
    </source>
</evidence>
<evidence type="ECO:0000256" key="9">
    <source>
        <dbReference type="RuleBase" id="RU003615"/>
    </source>
</evidence>
<evidence type="ECO:0000256" key="4">
    <source>
        <dbReference type="ARBA" id="ARBA00012595"/>
    </source>
</evidence>
<dbReference type="SMART" id="SM01065">
    <property type="entry name" value="CBM_2"/>
    <property type="match status" value="1"/>
</dbReference>
<evidence type="ECO:0000256" key="5">
    <source>
        <dbReference type="ARBA" id="ARBA00022723"/>
    </source>
</evidence>
<evidence type="ECO:0000256" key="3">
    <source>
        <dbReference type="ARBA" id="ARBA00008061"/>
    </source>
</evidence>
<dbReference type="RefSeq" id="WP_176231822.1">
    <property type="nucleotide sequence ID" value="NZ_BLSC01000125.1"/>
</dbReference>
<protein>
    <recommendedName>
        <fullName evidence="4">alpha-amylase</fullName>
        <ecNumber evidence="4">3.2.1.1</ecNumber>
    </recommendedName>
    <alternativeName>
        <fullName evidence="8">1,4-alpha-D-glucan glucanohydrolase</fullName>
    </alternativeName>
</protein>
<gene>
    <name evidence="12" type="ORF">HKBW3S44_01324</name>
</gene>
<dbReference type="Gene3D" id="3.20.20.80">
    <property type="entry name" value="Glycosidases"/>
    <property type="match status" value="1"/>
</dbReference>
<dbReference type="EC" id="3.2.1.1" evidence="4"/>
<dbReference type="InterPro" id="IPR013783">
    <property type="entry name" value="Ig-like_fold"/>
</dbReference>
<dbReference type="InterPro" id="IPR002044">
    <property type="entry name" value="CBM20"/>
</dbReference>
<comment type="similarity">
    <text evidence="3 9">Belongs to the glycosyl hydrolase 13 family.</text>
</comment>
<dbReference type="InterPro" id="IPR006047">
    <property type="entry name" value="GH13_cat_dom"/>
</dbReference>
<dbReference type="InterPro" id="IPR014756">
    <property type="entry name" value="Ig_E-set"/>
</dbReference>
<dbReference type="PANTHER" id="PTHR10357">
    <property type="entry name" value="ALPHA-AMYLASE FAMILY MEMBER"/>
    <property type="match status" value="1"/>
</dbReference>
<comment type="catalytic activity">
    <reaction evidence="1">
        <text>Endohydrolysis of (1-&gt;4)-alpha-D-glucosidic linkages in polysaccharides containing three or more (1-&gt;4)-alpha-linked D-glucose units.</text>
        <dbReference type="EC" id="3.2.1.1"/>
    </reaction>
</comment>
<dbReference type="CDD" id="cd00604">
    <property type="entry name" value="IPT_CGTD"/>
    <property type="match status" value="1"/>
</dbReference>
<dbReference type="PANTHER" id="PTHR10357:SF215">
    <property type="entry name" value="ALPHA-AMYLASE 1"/>
    <property type="match status" value="1"/>
</dbReference>
<dbReference type="InterPro" id="IPR017853">
    <property type="entry name" value="GH"/>
</dbReference>
<evidence type="ECO:0000256" key="1">
    <source>
        <dbReference type="ARBA" id="ARBA00000548"/>
    </source>
</evidence>
<dbReference type="Gene3D" id="2.60.40.1180">
    <property type="entry name" value="Golgi alpha-mannosidase II"/>
    <property type="match status" value="1"/>
</dbReference>
<dbReference type="InterPro" id="IPR013780">
    <property type="entry name" value="Glyco_hydro_b"/>
</dbReference>
<dbReference type="PROSITE" id="PS51166">
    <property type="entry name" value="CBM20"/>
    <property type="match status" value="1"/>
</dbReference>
<dbReference type="Gene3D" id="2.60.40.10">
    <property type="entry name" value="Immunoglobulins"/>
    <property type="match status" value="2"/>
</dbReference>
<dbReference type="InterPro" id="IPR031319">
    <property type="entry name" value="A-amylase_C"/>
</dbReference>
<proteinExistence type="inferred from homology"/>
<evidence type="ECO:0000256" key="8">
    <source>
        <dbReference type="ARBA" id="ARBA00030238"/>
    </source>
</evidence>
<comment type="caution">
    <text evidence="12">The sequence shown here is derived from an EMBL/GenBank/DDBJ whole genome shotgun (WGS) entry which is preliminary data.</text>
</comment>
<evidence type="ECO:0000256" key="6">
    <source>
        <dbReference type="ARBA" id="ARBA00022729"/>
    </source>
</evidence>
<comment type="cofactor">
    <cofactor evidence="2">
        <name>Ca(2+)</name>
        <dbReference type="ChEBI" id="CHEBI:29108"/>
    </cofactor>
</comment>
<evidence type="ECO:0000313" key="12">
    <source>
        <dbReference type="EMBL" id="GFP37647.1"/>
    </source>
</evidence>
<dbReference type="Proteomes" id="UP000561271">
    <property type="component" value="Unassembled WGS sequence"/>
</dbReference>
<dbReference type="SUPFAM" id="SSF49452">
    <property type="entry name" value="Starch-binding domain-like"/>
    <property type="match status" value="1"/>
</dbReference>
<dbReference type="GO" id="GO:2001070">
    <property type="term" value="F:starch binding"/>
    <property type="evidence" value="ECO:0007669"/>
    <property type="project" value="InterPro"/>
</dbReference>
<dbReference type="AlphaFoldDB" id="A0A6V8PZ68"/>
<accession>A0A6V8PZ68</accession>
<evidence type="ECO:0000313" key="13">
    <source>
        <dbReference type="Proteomes" id="UP000561271"/>
    </source>
</evidence>
<dbReference type="GO" id="GO:0005975">
    <property type="term" value="P:carbohydrate metabolic process"/>
    <property type="evidence" value="ECO:0007669"/>
    <property type="project" value="InterPro"/>
</dbReference>
<name>A0A6V8PZ68_9ACTN</name>
<keyword evidence="6" id="KW-0732">Signal</keyword>
<dbReference type="SMART" id="SM00632">
    <property type="entry name" value="Aamy_C"/>
    <property type="match status" value="1"/>
</dbReference>
<dbReference type="GO" id="GO:0004556">
    <property type="term" value="F:alpha-amylase activity"/>
    <property type="evidence" value="ECO:0007669"/>
    <property type="project" value="UniProtKB-EC"/>
</dbReference>
<dbReference type="CDD" id="cd11320">
    <property type="entry name" value="AmyAc_AmyMalt_CGTase_like"/>
    <property type="match status" value="1"/>
</dbReference>
<evidence type="ECO:0000256" key="10">
    <source>
        <dbReference type="SAM" id="MobiDB-lite"/>
    </source>
</evidence>
<dbReference type="InterPro" id="IPR006048">
    <property type="entry name" value="A-amylase/branching_C"/>
</dbReference>
<dbReference type="SUPFAM" id="SSF81296">
    <property type="entry name" value="E set domains"/>
    <property type="match status" value="1"/>
</dbReference>
<evidence type="ECO:0000259" key="11">
    <source>
        <dbReference type="PROSITE" id="PS51166"/>
    </source>
</evidence>
<keyword evidence="7" id="KW-0106">Calcium</keyword>
<organism evidence="12 13">
    <name type="scientific">Candidatus Hakubella thermalkaliphila</name>
    <dbReference type="NCBI Taxonomy" id="2754717"/>
    <lineage>
        <taxon>Bacteria</taxon>
        <taxon>Bacillati</taxon>
        <taxon>Actinomycetota</taxon>
        <taxon>Actinomycetota incertae sedis</taxon>
        <taxon>Candidatus Hakubellales</taxon>
        <taxon>Candidatus Hakubellaceae</taxon>
        <taxon>Candidatus Hakubella</taxon>
    </lineage>
</organism>
<reference evidence="12 13" key="1">
    <citation type="journal article" date="2020" name="Front. Microbiol.">
        <title>Single-cell genomics of novel Actinobacteria with the Wood-Ljungdahl pathway discovered in a serpentinizing system.</title>
        <authorList>
            <person name="Merino N."/>
            <person name="Kawai M."/>
            <person name="Boyd E.S."/>
            <person name="Colman D.R."/>
            <person name="McGlynn S.E."/>
            <person name="Nealson K.H."/>
            <person name="Kurokawa K."/>
            <person name="Hongoh Y."/>
        </authorList>
    </citation>
    <scope>NUCLEOTIDE SEQUENCE [LARGE SCALE GENOMIC DNA]</scope>
    <source>
        <strain evidence="12 13">S44</strain>
    </source>
</reference>
<dbReference type="PRINTS" id="PR00110">
    <property type="entry name" value="ALPHAAMYLASE"/>
</dbReference>
<dbReference type="EMBL" id="BLSC01000125">
    <property type="protein sequence ID" value="GFP37647.1"/>
    <property type="molecule type" value="Genomic_DNA"/>
</dbReference>
<dbReference type="SUPFAM" id="SSF51445">
    <property type="entry name" value="(Trans)glycosidases"/>
    <property type="match status" value="1"/>
</dbReference>
<dbReference type="SUPFAM" id="SSF51011">
    <property type="entry name" value="Glycosyl hydrolase domain"/>
    <property type="match status" value="1"/>
</dbReference>